<sequence>MNTMNIRFMKYAVVAAVTALSVGCKTGDFTYTGPDYLMFADTMYRYGVQQSNEIFNVRVSATRAADYDRKVGVEIVDRESNAVEGRHFRLLASTVTIPAGRLAVDVPVQGIYENIGATDSLGFALNLIVPEDKQWDHYGTRTKVVMQKVCPFDINNFTGYCTVTSTFFMSDFVQSTNTMRLITSDAVEGKENTVVLHDLLYDGYDVEISFDSSDVLEPAVNMEEQACGSTGEVIGSLFGDGRVVMYQPTTYTSYYSTCENFVLQYFTMIVRNKDGSIYGSLGTYVNIIEWISDAEAEKLKEQGY</sequence>
<organism evidence="2 3">
    <name type="scientific">Alistipes dispar</name>
    <dbReference type="NCBI Taxonomy" id="2585119"/>
    <lineage>
        <taxon>Bacteria</taxon>
        <taxon>Pseudomonadati</taxon>
        <taxon>Bacteroidota</taxon>
        <taxon>Bacteroidia</taxon>
        <taxon>Bacteroidales</taxon>
        <taxon>Rikenellaceae</taxon>
        <taxon>Alistipes</taxon>
    </lineage>
</organism>
<dbReference type="GeneID" id="98674135"/>
<dbReference type="InterPro" id="IPR032283">
    <property type="entry name" value="DUF4984"/>
</dbReference>
<keyword evidence="3" id="KW-1185">Reference proteome</keyword>
<accession>A0A4Y1X2K4</accession>
<evidence type="ECO:0000313" key="3">
    <source>
        <dbReference type="Proteomes" id="UP000319374"/>
    </source>
</evidence>
<dbReference type="RefSeq" id="WP_232522882.1">
    <property type="nucleotide sequence ID" value="NZ_AP019736.1"/>
</dbReference>
<dbReference type="EMBL" id="AP019736">
    <property type="protein sequence ID" value="BBL07511.1"/>
    <property type="molecule type" value="Genomic_DNA"/>
</dbReference>
<protein>
    <recommendedName>
        <fullName evidence="1">DUF4984 domain-containing protein</fullName>
    </recommendedName>
</protein>
<name>A0A4Y1X2K4_9BACT</name>
<dbReference type="Proteomes" id="UP000319374">
    <property type="component" value="Chromosome"/>
</dbReference>
<proteinExistence type="predicted"/>
<dbReference type="Pfam" id="PF16372">
    <property type="entry name" value="DUF4984"/>
    <property type="match status" value="1"/>
</dbReference>
<dbReference type="KEGG" id="ada:A5CPEGH6_21490"/>
<dbReference type="AlphaFoldDB" id="A0A4Y1X2K4"/>
<feature type="domain" description="DUF4984" evidence="1">
    <location>
        <begin position="138"/>
        <end position="302"/>
    </location>
</feature>
<gene>
    <name evidence="2" type="ORF">A5CPEGH6_21490</name>
</gene>
<evidence type="ECO:0000259" key="1">
    <source>
        <dbReference type="Pfam" id="PF16372"/>
    </source>
</evidence>
<evidence type="ECO:0000313" key="2">
    <source>
        <dbReference type="EMBL" id="BBL07511.1"/>
    </source>
</evidence>
<dbReference type="PROSITE" id="PS51257">
    <property type="entry name" value="PROKAR_LIPOPROTEIN"/>
    <property type="match status" value="1"/>
</dbReference>
<reference evidence="3" key="1">
    <citation type="submission" date="2019-06" db="EMBL/GenBank/DDBJ databases">
        <title>Alistipes onderdonkii subsp. vulgaris subsp. nov., Alistipes dispar sp. nov. and Alistipes communis sp. nov., isolated from human faeces, and creation of Alistipes onderdonkii subsp. onderdonkii subsp. nov.</title>
        <authorList>
            <person name="Sakamoto M."/>
            <person name="Ikeyama N."/>
            <person name="Ogata Y."/>
            <person name="Suda W."/>
            <person name="Iino T."/>
            <person name="Hattori M."/>
            <person name="Ohkuma M."/>
        </authorList>
    </citation>
    <scope>NUCLEOTIDE SEQUENCE [LARGE SCALE GENOMIC DNA]</scope>
    <source>
        <strain evidence="3">5CPEGH6</strain>
    </source>
</reference>